<evidence type="ECO:0000256" key="1">
    <source>
        <dbReference type="ARBA" id="ARBA00004123"/>
    </source>
</evidence>
<dbReference type="PANTHER" id="PTHR10625:SF5">
    <property type="entry name" value="HISTONE DEACETYLASE"/>
    <property type="match status" value="1"/>
</dbReference>
<evidence type="ECO:0000256" key="7">
    <source>
        <dbReference type="ARBA" id="ARBA00023015"/>
    </source>
</evidence>
<name>A0A077R7N8_9BASI</name>
<feature type="domain" description="Histone deacetylase" evidence="10">
    <location>
        <begin position="106"/>
        <end position="407"/>
    </location>
</feature>
<comment type="subcellular location">
    <subcellularLocation>
        <location evidence="1">Nucleus</location>
    </subcellularLocation>
</comment>
<keyword evidence="9" id="KW-0539">Nucleus</keyword>
<dbReference type="Pfam" id="PF00850">
    <property type="entry name" value="Hist_deacetyl"/>
    <property type="match status" value="1"/>
</dbReference>
<evidence type="ECO:0000256" key="8">
    <source>
        <dbReference type="ARBA" id="ARBA00023163"/>
    </source>
</evidence>
<evidence type="ECO:0000313" key="12">
    <source>
        <dbReference type="EMBL" id="CDI53179.1"/>
    </source>
</evidence>
<dbReference type="AlphaFoldDB" id="A0A077R7N8"/>
<protein>
    <recommendedName>
        <fullName evidence="3">histone deacetylase</fullName>
        <ecNumber evidence="3">3.5.1.98</ecNumber>
    </recommendedName>
</protein>
<dbReference type="InterPro" id="IPR023696">
    <property type="entry name" value="Ureohydrolase_dom_sf"/>
</dbReference>
<evidence type="ECO:0000259" key="10">
    <source>
        <dbReference type="Pfam" id="PF00850"/>
    </source>
</evidence>
<keyword evidence="5" id="KW-0378">Hydrolase</keyword>
<dbReference type="EMBL" id="HG529571">
    <property type="protein sequence ID" value="CDI53179.1"/>
    <property type="molecule type" value="Genomic_DNA"/>
</dbReference>
<reference evidence="12" key="1">
    <citation type="journal article" date="2014" name="Genome Biol. Evol.">
        <title>Gene Loss Rather Than Gene Gain Is Associated with a Host Jump from Monocots to Dicots in the Smut Fungus Melanopsichium pennsylvanicum.</title>
        <authorList>
            <person name="Sharma R."/>
            <person name="Mishra B."/>
            <person name="Runge F."/>
            <person name="Thines M."/>
        </authorList>
    </citation>
    <scope>NUCLEOTIDE SEQUENCE</scope>
    <source>
        <strain evidence="12">4</strain>
    </source>
</reference>
<organism evidence="12">
    <name type="scientific">Melanopsichium pennsylvanicum 4</name>
    <dbReference type="NCBI Taxonomy" id="1398559"/>
    <lineage>
        <taxon>Eukaryota</taxon>
        <taxon>Fungi</taxon>
        <taxon>Dikarya</taxon>
        <taxon>Basidiomycota</taxon>
        <taxon>Ustilaginomycotina</taxon>
        <taxon>Ustilaginomycetes</taxon>
        <taxon>Ustilaginales</taxon>
        <taxon>Ustilaginaceae</taxon>
        <taxon>Melanopsichium</taxon>
    </lineage>
</organism>
<dbReference type="EC" id="3.5.1.98" evidence="3"/>
<dbReference type="InterPro" id="IPR019154">
    <property type="entry name" value="Arb2-like_domain"/>
</dbReference>
<dbReference type="Pfam" id="PF09757">
    <property type="entry name" value="Arb2-like"/>
    <property type="match status" value="1"/>
</dbReference>
<dbReference type="Gene3D" id="3.40.800.20">
    <property type="entry name" value="Histone deacetylase domain"/>
    <property type="match status" value="1"/>
</dbReference>
<dbReference type="PRINTS" id="PR01270">
    <property type="entry name" value="HDASUPER"/>
</dbReference>
<dbReference type="GO" id="GO:0000118">
    <property type="term" value="C:histone deacetylase complex"/>
    <property type="evidence" value="ECO:0007669"/>
    <property type="project" value="TreeGrafter"/>
</dbReference>
<proteinExistence type="inferred from homology"/>
<dbReference type="InterPro" id="IPR037138">
    <property type="entry name" value="His_deacetylse_dom_sf"/>
</dbReference>
<dbReference type="GO" id="GO:0141221">
    <property type="term" value="F:histone deacetylase activity, hydrolytic mechanism"/>
    <property type="evidence" value="ECO:0007669"/>
    <property type="project" value="UniProtKB-EC"/>
</dbReference>
<keyword evidence="4" id="KW-0678">Repressor</keyword>
<keyword evidence="7" id="KW-0805">Transcription regulation</keyword>
<keyword evidence="6" id="KW-0156">Chromatin regulator</keyword>
<evidence type="ECO:0000256" key="5">
    <source>
        <dbReference type="ARBA" id="ARBA00022801"/>
    </source>
</evidence>
<keyword evidence="8" id="KW-0804">Transcription</keyword>
<dbReference type="InterPro" id="IPR023801">
    <property type="entry name" value="His_deacetylse_dom"/>
</dbReference>
<evidence type="ECO:0000259" key="11">
    <source>
        <dbReference type="Pfam" id="PF09757"/>
    </source>
</evidence>
<evidence type="ECO:0000256" key="3">
    <source>
        <dbReference type="ARBA" id="ARBA00012111"/>
    </source>
</evidence>
<dbReference type="GO" id="GO:0040029">
    <property type="term" value="P:epigenetic regulation of gene expression"/>
    <property type="evidence" value="ECO:0007669"/>
    <property type="project" value="TreeGrafter"/>
</dbReference>
<evidence type="ECO:0000256" key="4">
    <source>
        <dbReference type="ARBA" id="ARBA00022491"/>
    </source>
</evidence>
<comment type="similarity">
    <text evidence="2">Belongs to the histone deacetylase family. HD type 2 subfamily.</text>
</comment>
<dbReference type="InterPro" id="IPR000286">
    <property type="entry name" value="HDACs"/>
</dbReference>
<accession>A0A077R7N8</accession>
<evidence type="ECO:0000256" key="6">
    <source>
        <dbReference type="ARBA" id="ARBA00022853"/>
    </source>
</evidence>
<evidence type="ECO:0000256" key="9">
    <source>
        <dbReference type="ARBA" id="ARBA00023242"/>
    </source>
</evidence>
<dbReference type="PANTHER" id="PTHR10625">
    <property type="entry name" value="HISTONE DEACETYLASE HDAC1-RELATED"/>
    <property type="match status" value="1"/>
</dbReference>
<sequence>MPESSRTLPSTNRNQPIILDDDDDVDMATVAQTSVPSPAVSLRDMTPAVSVSTTSSSINGHTNAHVVHGAHHGAPSGTGSPFDQYRTGYVYSSDMTLHSNPIDPEHPERPLRIWQIYTQFKANRLFERMKKITIREVLEDEVRLVHDQGIWKGVMDVAKYHPDFIKRHVGMLETSSSLYVNEHSAYCARLSCGGAIELCDAIASGQILNGFAIIRPPGHHAEPHKSMGFCFFNNVAVAARVLRQKHNHIKKILILDWDVHHGNGTQRAFESDADVLYISLHRYDEDGSFYPGSTYGNYDSAGTGPGEGKSVNVPWPIAGMGDGDYLYAFHNLVMPIAHEFAPDFVIISAGFDAARGDPIGENTVSPGGFAQMTHLLNSLCQGKVAVILEGGYNPEAVANSAVAVTDVLLSLRTAEPEDTIASTIAAETVKRVRRFHSKYWKSLKITDTEADDYDADSINAPPSVEISELLAEYRRSVITREYELFEIPLYGSSAHSKFAGDVLCSENILGQYPTIVFFVHDMGNLRSEKPRPSRPYGKEGQLLVDASRRILDWAKSRGYGIVDMNMIKEFSAIKPNAPAGQQRKFVSAEDIESKGAACRAAAFVWDNVVALARSAGMAKNVIMIGLGSGCNVLTSLVDQRDVESNVRAVVNVVGYDEMPHVSLGSDLARKKWYYQKSKVLAPADHRHLLERGDAAPLKRFGKIQPIKDVAAINILTSHMDEITSFVDKKIRIANTAAASNSN</sequence>
<feature type="domain" description="Arb2-like" evidence="11">
    <location>
        <begin position="468"/>
        <end position="730"/>
    </location>
</feature>
<evidence type="ECO:0000256" key="2">
    <source>
        <dbReference type="ARBA" id="ARBA00007738"/>
    </source>
</evidence>
<dbReference type="SUPFAM" id="SSF52768">
    <property type="entry name" value="Arginase/deacetylase"/>
    <property type="match status" value="1"/>
</dbReference>